<dbReference type="SMART" id="SM00345">
    <property type="entry name" value="HTH_GNTR"/>
    <property type="match status" value="1"/>
</dbReference>
<proteinExistence type="predicted"/>
<gene>
    <name evidence="5" type="ORF">G1H11_10790</name>
</gene>
<dbReference type="Pfam" id="PF07702">
    <property type="entry name" value="UTRA"/>
    <property type="match status" value="1"/>
</dbReference>
<dbReference type="Gene3D" id="1.10.10.10">
    <property type="entry name" value="Winged helix-like DNA-binding domain superfamily/Winged helix DNA-binding domain"/>
    <property type="match status" value="1"/>
</dbReference>
<sequence length="274" mass="30442">MSEPVQTTVSAAGLRYFRRPRPIRRDPREVNVVDGPVPKHRQLRQILLAMVEGELVPDAPIPSERELVTRFGVSRATVREAVGRLVAEGRLYRVRGKGTFVAAPKVESQMHLASFTEDMRRRGHKPSTVVLGADETVAPPPARAALGIDVTDRAFRVERLRSADGAPMAHEVSWLPAAPLPGMLERDLTSSIYSILAHDYGRVLDSAAQTVWAEGADPLRARLLRVPPAAPLLVFRKTSYAAGRPLEHVTSWYRADRYQVHMTLDSALHGHRQH</sequence>
<dbReference type="Gene3D" id="3.40.1410.10">
    <property type="entry name" value="Chorismate lyase-like"/>
    <property type="match status" value="1"/>
</dbReference>
<dbReference type="SMART" id="SM00866">
    <property type="entry name" value="UTRA"/>
    <property type="match status" value="1"/>
</dbReference>
<feature type="domain" description="HTH gntR-type" evidence="4">
    <location>
        <begin position="36"/>
        <end position="104"/>
    </location>
</feature>
<dbReference type="EMBL" id="JAAGOB010000005">
    <property type="protein sequence ID" value="NED95799.1"/>
    <property type="molecule type" value="Genomic_DNA"/>
</dbReference>
<keyword evidence="3" id="KW-0804">Transcription</keyword>
<dbReference type="GO" id="GO:0003677">
    <property type="term" value="F:DNA binding"/>
    <property type="evidence" value="ECO:0007669"/>
    <property type="project" value="UniProtKB-KW"/>
</dbReference>
<organism evidence="5 6">
    <name type="scientific">Phytoactinopolyspora alkaliphila</name>
    <dbReference type="NCBI Taxonomy" id="1783498"/>
    <lineage>
        <taxon>Bacteria</taxon>
        <taxon>Bacillati</taxon>
        <taxon>Actinomycetota</taxon>
        <taxon>Actinomycetes</taxon>
        <taxon>Jiangellales</taxon>
        <taxon>Jiangellaceae</taxon>
        <taxon>Phytoactinopolyspora</taxon>
    </lineage>
</organism>
<keyword evidence="1" id="KW-0805">Transcription regulation</keyword>
<dbReference type="InterPro" id="IPR050679">
    <property type="entry name" value="Bact_HTH_transcr_reg"/>
</dbReference>
<accession>A0A6N9YLP9</accession>
<dbReference type="PANTHER" id="PTHR44846:SF1">
    <property type="entry name" value="MANNOSYL-D-GLYCERATE TRANSPORT_METABOLISM SYSTEM REPRESSOR MNGR-RELATED"/>
    <property type="match status" value="1"/>
</dbReference>
<dbReference type="CDD" id="cd07377">
    <property type="entry name" value="WHTH_GntR"/>
    <property type="match status" value="1"/>
</dbReference>
<dbReference type="InterPro" id="IPR000524">
    <property type="entry name" value="Tscrpt_reg_HTH_GntR"/>
</dbReference>
<evidence type="ECO:0000313" key="6">
    <source>
        <dbReference type="Proteomes" id="UP000469185"/>
    </source>
</evidence>
<dbReference type="PRINTS" id="PR00035">
    <property type="entry name" value="HTHGNTR"/>
</dbReference>
<dbReference type="GO" id="GO:0003700">
    <property type="term" value="F:DNA-binding transcription factor activity"/>
    <property type="evidence" value="ECO:0007669"/>
    <property type="project" value="InterPro"/>
</dbReference>
<dbReference type="PROSITE" id="PS50949">
    <property type="entry name" value="HTH_GNTR"/>
    <property type="match status" value="1"/>
</dbReference>
<evidence type="ECO:0000313" key="5">
    <source>
        <dbReference type="EMBL" id="NED95799.1"/>
    </source>
</evidence>
<dbReference type="GO" id="GO:0045892">
    <property type="term" value="P:negative regulation of DNA-templated transcription"/>
    <property type="evidence" value="ECO:0007669"/>
    <property type="project" value="TreeGrafter"/>
</dbReference>
<comment type="caution">
    <text evidence="5">The sequence shown here is derived from an EMBL/GenBank/DDBJ whole genome shotgun (WGS) entry which is preliminary data.</text>
</comment>
<evidence type="ECO:0000256" key="3">
    <source>
        <dbReference type="ARBA" id="ARBA00023163"/>
    </source>
</evidence>
<dbReference type="InterPro" id="IPR036390">
    <property type="entry name" value="WH_DNA-bd_sf"/>
</dbReference>
<dbReference type="SUPFAM" id="SSF64288">
    <property type="entry name" value="Chorismate lyase-like"/>
    <property type="match status" value="1"/>
</dbReference>
<keyword evidence="2" id="KW-0238">DNA-binding</keyword>
<evidence type="ECO:0000256" key="2">
    <source>
        <dbReference type="ARBA" id="ARBA00023125"/>
    </source>
</evidence>
<reference evidence="5 6" key="1">
    <citation type="submission" date="2020-02" db="EMBL/GenBank/DDBJ databases">
        <authorList>
            <person name="Li X.-J."/>
            <person name="Feng X.-M."/>
        </authorList>
    </citation>
    <scope>NUCLEOTIDE SEQUENCE [LARGE SCALE GENOMIC DNA]</scope>
    <source>
        <strain evidence="5 6">CGMCC 4.7225</strain>
    </source>
</reference>
<dbReference type="InterPro" id="IPR011663">
    <property type="entry name" value="UTRA"/>
</dbReference>
<evidence type="ECO:0000256" key="1">
    <source>
        <dbReference type="ARBA" id="ARBA00023015"/>
    </source>
</evidence>
<name>A0A6N9YLP9_9ACTN</name>
<dbReference type="InterPro" id="IPR028978">
    <property type="entry name" value="Chorismate_lyase_/UTRA_dom_sf"/>
</dbReference>
<dbReference type="Proteomes" id="UP000469185">
    <property type="component" value="Unassembled WGS sequence"/>
</dbReference>
<evidence type="ECO:0000259" key="4">
    <source>
        <dbReference type="PROSITE" id="PS50949"/>
    </source>
</evidence>
<dbReference type="PANTHER" id="PTHR44846">
    <property type="entry name" value="MANNOSYL-D-GLYCERATE TRANSPORT/METABOLISM SYSTEM REPRESSOR MNGR-RELATED"/>
    <property type="match status" value="1"/>
</dbReference>
<protein>
    <submittedName>
        <fullName evidence="5">GntR family transcriptional regulator</fullName>
    </submittedName>
</protein>
<dbReference type="Pfam" id="PF00392">
    <property type="entry name" value="GntR"/>
    <property type="match status" value="1"/>
</dbReference>
<dbReference type="InterPro" id="IPR036388">
    <property type="entry name" value="WH-like_DNA-bd_sf"/>
</dbReference>
<dbReference type="AlphaFoldDB" id="A0A6N9YLP9"/>
<dbReference type="SUPFAM" id="SSF46785">
    <property type="entry name" value="Winged helix' DNA-binding domain"/>
    <property type="match status" value="1"/>
</dbReference>
<keyword evidence="6" id="KW-1185">Reference proteome</keyword>
<dbReference type="RefSeq" id="WP_163818575.1">
    <property type="nucleotide sequence ID" value="NZ_JAAGOB010000005.1"/>
</dbReference>